<dbReference type="Gene3D" id="1.20.1250.20">
    <property type="entry name" value="MFS general substrate transporter like domains"/>
    <property type="match status" value="1"/>
</dbReference>
<dbReference type="SUPFAM" id="SSF103473">
    <property type="entry name" value="MFS general substrate transporter"/>
    <property type="match status" value="1"/>
</dbReference>
<organism evidence="1 2">
    <name type="scientific">Zopfia rhizophila CBS 207.26</name>
    <dbReference type="NCBI Taxonomy" id="1314779"/>
    <lineage>
        <taxon>Eukaryota</taxon>
        <taxon>Fungi</taxon>
        <taxon>Dikarya</taxon>
        <taxon>Ascomycota</taxon>
        <taxon>Pezizomycotina</taxon>
        <taxon>Dothideomycetes</taxon>
        <taxon>Dothideomycetes incertae sedis</taxon>
        <taxon>Zopfiaceae</taxon>
        <taxon>Zopfia</taxon>
    </lineage>
</organism>
<dbReference type="AlphaFoldDB" id="A0A6A6ESA3"/>
<keyword evidence="2" id="KW-1185">Reference proteome</keyword>
<dbReference type="InterPro" id="IPR036259">
    <property type="entry name" value="MFS_trans_sf"/>
</dbReference>
<sequence>SFMFFQLKHFNPSASAATIPARSGFIISSKPAAQVCAGLLWGRLADCRHIGRKDILIIGLVVSSLVNIEYRFSEKFKAAIT</sequence>
<dbReference type="EMBL" id="ML994612">
    <property type="protein sequence ID" value="KAF2193913.1"/>
    <property type="molecule type" value="Genomic_DNA"/>
</dbReference>
<feature type="non-terminal residue" evidence="1">
    <location>
        <position position="1"/>
    </location>
</feature>
<reference evidence="1" key="1">
    <citation type="journal article" date="2020" name="Stud. Mycol.">
        <title>101 Dothideomycetes genomes: a test case for predicting lifestyles and emergence of pathogens.</title>
        <authorList>
            <person name="Haridas S."/>
            <person name="Albert R."/>
            <person name="Binder M."/>
            <person name="Bloem J."/>
            <person name="Labutti K."/>
            <person name="Salamov A."/>
            <person name="Andreopoulos B."/>
            <person name="Baker S."/>
            <person name="Barry K."/>
            <person name="Bills G."/>
            <person name="Bluhm B."/>
            <person name="Cannon C."/>
            <person name="Castanera R."/>
            <person name="Culley D."/>
            <person name="Daum C."/>
            <person name="Ezra D."/>
            <person name="Gonzalez J."/>
            <person name="Henrissat B."/>
            <person name="Kuo A."/>
            <person name="Liang C."/>
            <person name="Lipzen A."/>
            <person name="Lutzoni F."/>
            <person name="Magnuson J."/>
            <person name="Mondo S."/>
            <person name="Nolan M."/>
            <person name="Ohm R."/>
            <person name="Pangilinan J."/>
            <person name="Park H.-J."/>
            <person name="Ramirez L."/>
            <person name="Alfaro M."/>
            <person name="Sun H."/>
            <person name="Tritt A."/>
            <person name="Yoshinaga Y."/>
            <person name="Zwiers L.-H."/>
            <person name="Turgeon B."/>
            <person name="Goodwin S."/>
            <person name="Spatafora J."/>
            <person name="Crous P."/>
            <person name="Grigoriev I."/>
        </authorList>
    </citation>
    <scope>NUCLEOTIDE SEQUENCE</scope>
    <source>
        <strain evidence="1">CBS 207.26</strain>
    </source>
</reference>
<protein>
    <recommendedName>
        <fullName evidence="3">Major facilitator superfamily (MFS) profile domain-containing protein</fullName>
    </recommendedName>
</protein>
<proteinExistence type="predicted"/>
<dbReference type="Proteomes" id="UP000800200">
    <property type="component" value="Unassembled WGS sequence"/>
</dbReference>
<gene>
    <name evidence="1" type="ORF">K469DRAFT_548984</name>
</gene>
<evidence type="ECO:0008006" key="3">
    <source>
        <dbReference type="Google" id="ProtNLM"/>
    </source>
</evidence>
<name>A0A6A6ESA3_9PEZI</name>
<evidence type="ECO:0000313" key="2">
    <source>
        <dbReference type="Proteomes" id="UP000800200"/>
    </source>
</evidence>
<accession>A0A6A6ESA3</accession>
<evidence type="ECO:0000313" key="1">
    <source>
        <dbReference type="EMBL" id="KAF2193913.1"/>
    </source>
</evidence>
<dbReference type="OrthoDB" id="10262656at2759"/>